<dbReference type="Gene3D" id="3.40.1440.10">
    <property type="entry name" value="GIY-YIG endonuclease"/>
    <property type="match status" value="1"/>
</dbReference>
<sequence length="358" mass="41878">MTAKLNTNTINLRVTTEINREAVNFLDIRIYRDKDNNLQTSVYRKETATNNLLHANSQHPNNLIKGIPTGQYLRVRRLCSTLGDFKVEAKKLYNRFRQRGYSHNCLKRAYKRALESDRNNLLVPKKYKKFDMPTKSNKQPLRLIGDFSSQHKKISDILQKHWHILEQDADLKEAIGKRPLITYRRSKNLRDCLIHSHYNNPTKSTWLTCNTKGCYKCGDCLACPYVRKSTTFHGRLDSKEFIIRQFINCKTMGVIYVMECSCGMKYVGKTKREFRRRILEHVGDVRNKRNTSIANHVNMHHNGNSGVMKFIAVEHIRYTTRIGDIDNKLLKREAEWIYWLNSKAPSGLNEGFTFSPFL</sequence>
<dbReference type="AlphaFoldDB" id="A0A974CKR7"/>
<dbReference type="PANTHER" id="PTHR21301">
    <property type="entry name" value="REVERSE TRANSCRIPTASE"/>
    <property type="match status" value="1"/>
</dbReference>
<dbReference type="Proteomes" id="UP000694892">
    <property type="component" value="Chromosome 6S"/>
</dbReference>
<dbReference type="SUPFAM" id="SSF82771">
    <property type="entry name" value="GIY-YIG endonuclease"/>
    <property type="match status" value="1"/>
</dbReference>
<dbReference type="PANTHER" id="PTHR21301:SF13">
    <property type="match status" value="1"/>
</dbReference>
<dbReference type="Pfam" id="PF26215">
    <property type="entry name" value="HTH_animal"/>
    <property type="match status" value="1"/>
</dbReference>
<evidence type="ECO:0000313" key="3">
    <source>
        <dbReference type="Proteomes" id="UP000694892"/>
    </source>
</evidence>
<evidence type="ECO:0000259" key="1">
    <source>
        <dbReference type="Pfam" id="PF26215"/>
    </source>
</evidence>
<dbReference type="InterPro" id="IPR035901">
    <property type="entry name" value="GIY-YIG_endonuc_sf"/>
</dbReference>
<dbReference type="InterPro" id="IPR058912">
    <property type="entry name" value="HTH_animal"/>
</dbReference>
<proteinExistence type="predicted"/>
<name>A0A974CKR7_XENLA</name>
<accession>A0A974CKR7</accession>
<evidence type="ECO:0000313" key="2">
    <source>
        <dbReference type="EMBL" id="OCT74460.1"/>
    </source>
</evidence>
<reference evidence="3" key="1">
    <citation type="journal article" date="2016" name="Nature">
        <title>Genome evolution in the allotetraploid frog Xenopus laevis.</title>
        <authorList>
            <person name="Session A.M."/>
            <person name="Uno Y."/>
            <person name="Kwon T."/>
            <person name="Chapman J.A."/>
            <person name="Toyoda A."/>
            <person name="Takahashi S."/>
            <person name="Fukui A."/>
            <person name="Hikosaka A."/>
            <person name="Suzuki A."/>
            <person name="Kondo M."/>
            <person name="van Heeringen S.J."/>
            <person name="Quigley I."/>
            <person name="Heinz S."/>
            <person name="Ogino H."/>
            <person name="Ochi H."/>
            <person name="Hellsten U."/>
            <person name="Lyons J.B."/>
            <person name="Simakov O."/>
            <person name="Putnam N."/>
            <person name="Stites J."/>
            <person name="Kuroki Y."/>
            <person name="Tanaka T."/>
            <person name="Michiue T."/>
            <person name="Watanabe M."/>
            <person name="Bogdanovic O."/>
            <person name="Lister R."/>
            <person name="Georgiou G."/>
            <person name="Paranjpe S.S."/>
            <person name="van Kruijsbergen I."/>
            <person name="Shu S."/>
            <person name="Carlson J."/>
            <person name="Kinoshita T."/>
            <person name="Ohta Y."/>
            <person name="Mawaribuchi S."/>
            <person name="Jenkins J."/>
            <person name="Grimwood J."/>
            <person name="Schmutz J."/>
            <person name="Mitros T."/>
            <person name="Mozaffari S.V."/>
            <person name="Suzuki Y."/>
            <person name="Haramoto Y."/>
            <person name="Yamamoto T.S."/>
            <person name="Takagi C."/>
            <person name="Heald R."/>
            <person name="Miller K."/>
            <person name="Haudenschild C."/>
            <person name="Kitzman J."/>
            <person name="Nakayama T."/>
            <person name="Izutsu Y."/>
            <person name="Robert J."/>
            <person name="Fortriede J."/>
            <person name="Burns K."/>
            <person name="Lotay V."/>
            <person name="Karimi K."/>
            <person name="Yasuoka Y."/>
            <person name="Dichmann D.S."/>
            <person name="Flajnik M.F."/>
            <person name="Houston D.W."/>
            <person name="Shendure J."/>
            <person name="DuPasquier L."/>
            <person name="Vize P.D."/>
            <person name="Zorn A.M."/>
            <person name="Ito M."/>
            <person name="Marcotte E.M."/>
            <person name="Wallingford J.B."/>
            <person name="Ito Y."/>
            <person name="Asashima M."/>
            <person name="Ueno N."/>
            <person name="Matsuda Y."/>
            <person name="Veenstra G.J."/>
            <person name="Fujiyama A."/>
            <person name="Harland R.M."/>
            <person name="Taira M."/>
            <person name="Rokhsar D.S."/>
        </authorList>
    </citation>
    <scope>NUCLEOTIDE SEQUENCE [LARGE SCALE GENOMIC DNA]</scope>
    <source>
        <strain evidence="3">J</strain>
    </source>
</reference>
<feature type="domain" description="Helix-turn-helix" evidence="1">
    <location>
        <begin position="52"/>
        <end position="109"/>
    </location>
</feature>
<protein>
    <recommendedName>
        <fullName evidence="1">Helix-turn-helix domain-containing protein</fullName>
    </recommendedName>
</protein>
<dbReference type="EMBL" id="CM004477">
    <property type="protein sequence ID" value="OCT74460.1"/>
    <property type="molecule type" value="Genomic_DNA"/>
</dbReference>
<gene>
    <name evidence="2" type="ORF">XELAEV_18033439mg</name>
</gene>
<organism evidence="2 3">
    <name type="scientific">Xenopus laevis</name>
    <name type="common">African clawed frog</name>
    <dbReference type="NCBI Taxonomy" id="8355"/>
    <lineage>
        <taxon>Eukaryota</taxon>
        <taxon>Metazoa</taxon>
        <taxon>Chordata</taxon>
        <taxon>Craniata</taxon>
        <taxon>Vertebrata</taxon>
        <taxon>Euteleostomi</taxon>
        <taxon>Amphibia</taxon>
        <taxon>Batrachia</taxon>
        <taxon>Anura</taxon>
        <taxon>Pipoidea</taxon>
        <taxon>Pipidae</taxon>
        <taxon>Xenopodinae</taxon>
        <taxon>Xenopus</taxon>
        <taxon>Xenopus</taxon>
    </lineage>
</organism>